<accession>A0ABQ0XIQ4</accession>
<sequence>MENVFISYNAKTNKLKYINNNTAPLTGNVVIFKIISETYDNNSPII</sequence>
<dbReference type="EMBL" id="BKAQ01000002">
    <property type="protein sequence ID" value="GEP81009.1"/>
    <property type="molecule type" value="Genomic_DNA"/>
</dbReference>
<evidence type="ECO:0000313" key="2">
    <source>
        <dbReference type="Proteomes" id="UP000321040"/>
    </source>
</evidence>
<proteinExistence type="predicted"/>
<protein>
    <submittedName>
        <fullName evidence="1">Uncharacterized protein</fullName>
    </submittedName>
</protein>
<reference evidence="1 2" key="1">
    <citation type="submission" date="2019-07" db="EMBL/GenBank/DDBJ databases">
        <title>Whole genome shotgun sequence of Staphylococcus kloosii NBRC 109624.</title>
        <authorList>
            <person name="Hosoyama A."/>
            <person name="Uohara A."/>
            <person name="Ohji S."/>
            <person name="Ichikawa N."/>
        </authorList>
    </citation>
    <scope>NUCLEOTIDE SEQUENCE [LARGE SCALE GENOMIC DNA]</scope>
    <source>
        <strain evidence="1 2">NBRC 109624</strain>
    </source>
</reference>
<gene>
    <name evidence="1" type="ORF">SKL01_01870</name>
</gene>
<name>A0ABQ0XIQ4_9STAP</name>
<evidence type="ECO:0000313" key="1">
    <source>
        <dbReference type="EMBL" id="GEP81009.1"/>
    </source>
</evidence>
<comment type="caution">
    <text evidence="1">The sequence shown here is derived from an EMBL/GenBank/DDBJ whole genome shotgun (WGS) entry which is preliminary data.</text>
</comment>
<keyword evidence="2" id="KW-1185">Reference proteome</keyword>
<organism evidence="1 2">
    <name type="scientific">Staphylococcus kloosii</name>
    <dbReference type="NCBI Taxonomy" id="29384"/>
    <lineage>
        <taxon>Bacteria</taxon>
        <taxon>Bacillati</taxon>
        <taxon>Bacillota</taxon>
        <taxon>Bacilli</taxon>
        <taxon>Bacillales</taxon>
        <taxon>Staphylococcaceae</taxon>
        <taxon>Staphylococcus</taxon>
    </lineage>
</organism>
<dbReference type="Proteomes" id="UP000321040">
    <property type="component" value="Unassembled WGS sequence"/>
</dbReference>